<sequence length="60" mass="6456">MRADTPAVEHLIHFNNTGAALMRDASRYSTEAEIDGLIDALTRLPCAGLTEDDRACVPVA</sequence>
<reference evidence="1 2" key="1">
    <citation type="journal article" date="2014" name="Genome Announc.">
        <title>Complete Genome Sequence of Pseudomonas sp. Strain TKP, Isolated from a gamma-Hexachlorocyclohexane-Degrading Mixed Culture.</title>
        <authorList>
            <person name="Ohtsubo Y."/>
            <person name="Kishida K."/>
            <person name="Sato T."/>
            <person name="Tabata M."/>
            <person name="Kawasumi T."/>
            <person name="Ogura Y."/>
            <person name="Hayashi T."/>
            <person name="Tsuda M."/>
            <person name="Nagata Y."/>
        </authorList>
    </citation>
    <scope>NUCLEOTIDE SEQUENCE [LARGE SCALE GENOMIC DNA]</scope>
    <source>
        <strain evidence="1 2">TKP</strain>
    </source>
</reference>
<protein>
    <submittedName>
        <fullName evidence="1">Uncharacterized protein</fullName>
    </submittedName>
</protein>
<keyword evidence="2" id="KW-1185">Reference proteome</keyword>
<evidence type="ECO:0000313" key="2">
    <source>
        <dbReference type="Proteomes" id="UP000018725"/>
    </source>
</evidence>
<gene>
    <name evidence="1" type="ORF">U771_11660</name>
</gene>
<name>A0ACA7P4J7_9PSED</name>
<dbReference type="Proteomes" id="UP000018725">
    <property type="component" value="Chromosome"/>
</dbReference>
<organism evidence="1 2">
    <name type="scientific">Pseudomonas gorinensis</name>
    <dbReference type="NCBI Taxonomy" id="3240790"/>
    <lineage>
        <taxon>Bacteria</taxon>
        <taxon>Pseudomonadati</taxon>
        <taxon>Pseudomonadota</taxon>
        <taxon>Gammaproteobacteria</taxon>
        <taxon>Pseudomonadales</taxon>
        <taxon>Pseudomonadaceae</taxon>
        <taxon>Pseudomonas</taxon>
    </lineage>
</organism>
<evidence type="ECO:0000313" key="1">
    <source>
        <dbReference type="EMBL" id="AHC34860.1"/>
    </source>
</evidence>
<dbReference type="EMBL" id="CP006852">
    <property type="protein sequence ID" value="AHC34860.1"/>
    <property type="molecule type" value="Genomic_DNA"/>
</dbReference>
<accession>A0ACA7P4J7</accession>
<proteinExistence type="predicted"/>